<dbReference type="Proteomes" id="UP001335648">
    <property type="component" value="Unassembled WGS sequence"/>
</dbReference>
<protein>
    <submittedName>
        <fullName evidence="2">Uncharacterized protein</fullName>
    </submittedName>
</protein>
<evidence type="ECO:0000313" key="2">
    <source>
        <dbReference type="EMBL" id="KAK5889605.1"/>
    </source>
</evidence>
<comment type="caution">
    <text evidence="2">The sequence shown here is derived from an EMBL/GenBank/DDBJ whole genome shotgun (WGS) entry which is preliminary data.</text>
</comment>
<gene>
    <name evidence="2" type="ORF">CesoFtcFv8_015596</name>
</gene>
<evidence type="ECO:0000256" key="1">
    <source>
        <dbReference type="SAM" id="MobiDB-lite"/>
    </source>
</evidence>
<reference evidence="2 3" key="1">
    <citation type="journal article" date="2023" name="Mol. Biol. Evol.">
        <title>Genomics of Secondarily Temperate Adaptation in the Only Non-Antarctic Icefish.</title>
        <authorList>
            <person name="Rivera-Colon A.G."/>
            <person name="Rayamajhi N."/>
            <person name="Minhas B.F."/>
            <person name="Madrigal G."/>
            <person name="Bilyk K.T."/>
            <person name="Yoon V."/>
            <person name="Hune M."/>
            <person name="Gregory S."/>
            <person name="Cheng C.H.C."/>
            <person name="Catchen J.M."/>
        </authorList>
    </citation>
    <scope>NUCLEOTIDE SEQUENCE [LARGE SCALE GENOMIC DNA]</scope>
    <source>
        <strain evidence="2">JC2023a</strain>
    </source>
</reference>
<sequence length="97" mass="11341">MHQVSVSFSVGEKEIQAFSLSAGIERVAVEEHRTPFVTREEEESLHRDSCSFPTLPAYERSQRHRYSHHLPPASHREHEPHMSRLLRENRGRRRVSG</sequence>
<keyword evidence="3" id="KW-1185">Reference proteome</keyword>
<feature type="compositionally biased region" description="Basic and acidic residues" evidence="1">
    <location>
        <begin position="74"/>
        <end position="89"/>
    </location>
</feature>
<evidence type="ECO:0000313" key="3">
    <source>
        <dbReference type="Proteomes" id="UP001335648"/>
    </source>
</evidence>
<feature type="region of interest" description="Disordered" evidence="1">
    <location>
        <begin position="61"/>
        <end position="97"/>
    </location>
</feature>
<dbReference type="EMBL" id="JAULUE010002057">
    <property type="protein sequence ID" value="KAK5889605.1"/>
    <property type="molecule type" value="Genomic_DNA"/>
</dbReference>
<organism evidence="2 3">
    <name type="scientific">Champsocephalus esox</name>
    <name type="common">pike icefish</name>
    <dbReference type="NCBI Taxonomy" id="159716"/>
    <lineage>
        <taxon>Eukaryota</taxon>
        <taxon>Metazoa</taxon>
        <taxon>Chordata</taxon>
        <taxon>Craniata</taxon>
        <taxon>Vertebrata</taxon>
        <taxon>Euteleostomi</taxon>
        <taxon>Actinopterygii</taxon>
        <taxon>Neopterygii</taxon>
        <taxon>Teleostei</taxon>
        <taxon>Neoteleostei</taxon>
        <taxon>Acanthomorphata</taxon>
        <taxon>Eupercaria</taxon>
        <taxon>Perciformes</taxon>
        <taxon>Notothenioidei</taxon>
        <taxon>Channichthyidae</taxon>
        <taxon>Champsocephalus</taxon>
    </lineage>
</organism>
<proteinExistence type="predicted"/>
<dbReference type="AlphaFoldDB" id="A0AAN8BSZ7"/>
<name>A0AAN8BSZ7_9TELE</name>
<accession>A0AAN8BSZ7</accession>